<protein>
    <submittedName>
        <fullName evidence="1">Uncharacterized protein</fullName>
    </submittedName>
</protein>
<sequence length="62" mass="7257">MDKVTIASIINQCKEFSNSDFHLKRIDFFFQVNEIEGKKYTYINVVDDSALNLNPPCNYHVE</sequence>
<dbReference type="EMBL" id="JYDW01000002">
    <property type="protein sequence ID" value="KRZ63209.1"/>
    <property type="molecule type" value="Genomic_DNA"/>
</dbReference>
<keyword evidence="2" id="KW-1185">Reference proteome</keyword>
<comment type="caution">
    <text evidence="1">The sequence shown here is derived from an EMBL/GenBank/DDBJ whole genome shotgun (WGS) entry which is preliminary data.</text>
</comment>
<evidence type="ECO:0000313" key="1">
    <source>
        <dbReference type="EMBL" id="KRZ63209.1"/>
    </source>
</evidence>
<dbReference type="AlphaFoldDB" id="A0A0V1LUI7"/>
<proteinExistence type="predicted"/>
<evidence type="ECO:0000313" key="2">
    <source>
        <dbReference type="Proteomes" id="UP000054721"/>
    </source>
</evidence>
<accession>A0A0V1LUI7</accession>
<reference evidence="1 2" key="1">
    <citation type="submission" date="2015-05" db="EMBL/GenBank/DDBJ databases">
        <title>Evolution of Trichinella species and genotypes.</title>
        <authorList>
            <person name="Korhonen P.K."/>
            <person name="Edoardo P."/>
            <person name="Giuseppe L.R."/>
            <person name="Gasser R.B."/>
        </authorList>
    </citation>
    <scope>NUCLEOTIDE SEQUENCE [LARGE SCALE GENOMIC DNA]</scope>
    <source>
        <strain evidence="1">ISS10</strain>
    </source>
</reference>
<organism evidence="1 2">
    <name type="scientific">Trichinella nativa</name>
    <dbReference type="NCBI Taxonomy" id="6335"/>
    <lineage>
        <taxon>Eukaryota</taxon>
        <taxon>Metazoa</taxon>
        <taxon>Ecdysozoa</taxon>
        <taxon>Nematoda</taxon>
        <taxon>Enoplea</taxon>
        <taxon>Dorylaimia</taxon>
        <taxon>Trichinellida</taxon>
        <taxon>Trichinellidae</taxon>
        <taxon>Trichinella</taxon>
    </lineage>
</organism>
<name>A0A0V1LUI7_9BILA</name>
<dbReference type="Proteomes" id="UP000054721">
    <property type="component" value="Unassembled WGS sequence"/>
</dbReference>
<gene>
    <name evidence="1" type="ORF">T02_15122</name>
</gene>